<dbReference type="InterPro" id="IPR018076">
    <property type="entry name" value="T2SS_GspF_dom"/>
</dbReference>
<evidence type="ECO:0000256" key="10">
    <source>
        <dbReference type="SAM" id="Phobius"/>
    </source>
</evidence>
<dbReference type="FunFam" id="1.20.81.30:FF:000001">
    <property type="entry name" value="Type II secretion system protein F"/>
    <property type="match status" value="2"/>
</dbReference>
<evidence type="ECO:0000313" key="12">
    <source>
        <dbReference type="EMBL" id="EHL77926.1"/>
    </source>
</evidence>
<name>G9QLQ8_9BACI</name>
<dbReference type="GO" id="GO:0009306">
    <property type="term" value="P:protein secretion"/>
    <property type="evidence" value="ECO:0007669"/>
    <property type="project" value="InterPro"/>
</dbReference>
<comment type="subcellular location">
    <subcellularLocation>
        <location evidence="1">Cell inner membrane</location>
        <topology evidence="1">Multi-pass membrane protein</topology>
    </subcellularLocation>
    <subcellularLocation>
        <location evidence="9">Cell membrane</location>
        <topology evidence="9">Multi-pass membrane protein</topology>
    </subcellularLocation>
</comment>
<dbReference type="InterPro" id="IPR042094">
    <property type="entry name" value="T2SS_GspF_sf"/>
</dbReference>
<keyword evidence="7 10" id="KW-1133">Transmembrane helix</keyword>
<evidence type="ECO:0000256" key="8">
    <source>
        <dbReference type="ARBA" id="ARBA00023136"/>
    </source>
</evidence>
<comment type="similarity">
    <text evidence="2 9">Belongs to the GSP F family.</text>
</comment>
<dbReference type="EMBL" id="ACWF01000104">
    <property type="protein sequence ID" value="EHL77926.1"/>
    <property type="molecule type" value="Genomic_DNA"/>
</dbReference>
<dbReference type="GO" id="GO:0005886">
    <property type="term" value="C:plasma membrane"/>
    <property type="evidence" value="ECO:0007669"/>
    <property type="project" value="UniProtKB-SubCell"/>
</dbReference>
<protein>
    <recommendedName>
        <fullName evidence="11">Type II secretion system protein GspF domain-containing protein</fullName>
    </recommendedName>
</protein>
<dbReference type="Proteomes" id="UP000011747">
    <property type="component" value="Unassembled WGS sequence"/>
</dbReference>
<keyword evidence="4" id="KW-1003">Cell membrane</keyword>
<feature type="transmembrane region" description="Helical" evidence="10">
    <location>
        <begin position="210"/>
        <end position="239"/>
    </location>
</feature>
<evidence type="ECO:0000256" key="6">
    <source>
        <dbReference type="ARBA" id="ARBA00022692"/>
    </source>
</evidence>
<feature type="domain" description="Type II secretion system protein GspF" evidence="11">
    <location>
        <begin position="68"/>
        <end position="191"/>
    </location>
</feature>
<keyword evidence="5" id="KW-0997">Cell inner membrane</keyword>
<accession>G9QLQ8</accession>
<evidence type="ECO:0000256" key="3">
    <source>
        <dbReference type="ARBA" id="ARBA00022448"/>
    </source>
</evidence>
<evidence type="ECO:0000256" key="2">
    <source>
        <dbReference type="ARBA" id="ARBA00005745"/>
    </source>
</evidence>
<keyword evidence="3 9" id="KW-0813">Transport</keyword>
<evidence type="ECO:0000256" key="1">
    <source>
        <dbReference type="ARBA" id="ARBA00004429"/>
    </source>
</evidence>
<comment type="caution">
    <text evidence="12">The sequence shown here is derived from an EMBL/GenBank/DDBJ whole genome shotgun (WGS) entry which is preliminary data.</text>
</comment>
<dbReference type="HOGENOM" id="CLU_035032_2_1_9"/>
<keyword evidence="8 10" id="KW-0472">Membrane</keyword>
<evidence type="ECO:0000256" key="9">
    <source>
        <dbReference type="RuleBase" id="RU003923"/>
    </source>
</evidence>
<proteinExistence type="inferred from homology"/>
<sequence>MAVFQYSGRNRKGEKVKGTVKADTRSKAVQKLKEKGIAVAALEEMTGLLYREVNILPKKVKYKDLVIYIRQFATLIKAGISVVEATKILSEQTDNRLLKDTLVEVEEEIRSGIAYSEAARKFPNIFPSIYINMVKAGEVGGQLDEILDRLATYFEKQYEIRQKVKSAMVYPLTILFVAIMVVFFMFIYVVPMFEEMFASLGANLPLITRLMLMISHVLTSYGWLIVLIVMACSLLFWLWMRSPRGNYLLDYMKLKIPVFGKIIQKSALARMARTLSSLFSASVPILDSLTIVERIVDNQVIVNVLNKSKESLEEGKSMAEPMIGHWAFPPFVTRMIILGESSGTLDFMLEKVADFYESEVEQATEQVKTLIEPMLIVFLAVAVGIIILSIYVPIFRIYQGF</sequence>
<feature type="transmembrane region" description="Helical" evidence="10">
    <location>
        <begin position="375"/>
        <end position="398"/>
    </location>
</feature>
<reference evidence="12 13" key="1">
    <citation type="submission" date="2011-09" db="EMBL/GenBank/DDBJ databases">
        <title>The Genome Sequence of Bacillus smithii 7_3_47FAA.</title>
        <authorList>
            <consortium name="The Broad Institute Genome Sequencing Platform"/>
            <person name="Earl A."/>
            <person name="Ward D."/>
            <person name="Feldgarden M."/>
            <person name="Gevers D."/>
            <person name="Daigneault M."/>
            <person name="Strauss J."/>
            <person name="Allen-Vercoe E."/>
            <person name="Young S.K."/>
            <person name="Zeng Q."/>
            <person name="Gargeya S."/>
            <person name="Fitzgerald M."/>
            <person name="Haas B."/>
            <person name="Abouelleil A."/>
            <person name="Alvarado L."/>
            <person name="Arachchi H.M."/>
            <person name="Berlin A."/>
            <person name="Brown A."/>
            <person name="Chapman S.B."/>
            <person name="Chen Z."/>
            <person name="Dunbar C."/>
            <person name="Freedman E."/>
            <person name="Gearin G."/>
            <person name="Goldberg J."/>
            <person name="Griggs A."/>
            <person name="Gujja S."/>
            <person name="Heiman D."/>
            <person name="Howarth C."/>
            <person name="Larson L."/>
            <person name="Lui A."/>
            <person name="MacDonald P.J.P."/>
            <person name="Montmayeur A."/>
            <person name="Murphy C."/>
            <person name="Neiman D."/>
            <person name="Pearson M."/>
            <person name="Priest M."/>
            <person name="Roberts A."/>
            <person name="Saif S."/>
            <person name="Shea T."/>
            <person name="Shenoy N."/>
            <person name="Sisk P."/>
            <person name="Stolte C."/>
            <person name="Sykes S."/>
            <person name="Wortman J."/>
            <person name="Nusbaum C."/>
            <person name="Birren B."/>
        </authorList>
    </citation>
    <scope>NUCLEOTIDE SEQUENCE [LARGE SCALE GENOMIC DNA]</scope>
    <source>
        <strain evidence="12 13">7_3_47FAA</strain>
    </source>
</reference>
<dbReference type="PATRIC" id="fig|665952.3.peg.1994"/>
<evidence type="ECO:0000259" key="11">
    <source>
        <dbReference type="Pfam" id="PF00482"/>
    </source>
</evidence>
<dbReference type="PANTHER" id="PTHR30012">
    <property type="entry name" value="GENERAL SECRETION PATHWAY PROTEIN"/>
    <property type="match status" value="1"/>
</dbReference>
<keyword evidence="6 9" id="KW-0812">Transmembrane</keyword>
<keyword evidence="13" id="KW-1185">Reference proteome</keyword>
<dbReference type="InterPro" id="IPR003004">
    <property type="entry name" value="GspF/PilC"/>
</dbReference>
<dbReference type="InterPro" id="IPR001992">
    <property type="entry name" value="T2SS_GspF/T4SS_PilC_CS"/>
</dbReference>
<gene>
    <name evidence="12" type="ORF">HMPREF1015_03151</name>
</gene>
<dbReference type="PROSITE" id="PS00874">
    <property type="entry name" value="T2SP_F"/>
    <property type="match status" value="1"/>
</dbReference>
<dbReference type="Pfam" id="PF00482">
    <property type="entry name" value="T2SSF"/>
    <property type="match status" value="2"/>
</dbReference>
<evidence type="ECO:0000256" key="4">
    <source>
        <dbReference type="ARBA" id="ARBA00022475"/>
    </source>
</evidence>
<dbReference type="AlphaFoldDB" id="G9QLQ8"/>
<evidence type="ECO:0000256" key="5">
    <source>
        <dbReference type="ARBA" id="ARBA00022519"/>
    </source>
</evidence>
<organism evidence="12 13">
    <name type="scientific">Bacillus smithii 7_3_47FAA</name>
    <dbReference type="NCBI Taxonomy" id="665952"/>
    <lineage>
        <taxon>Bacteria</taxon>
        <taxon>Bacillati</taxon>
        <taxon>Bacillota</taxon>
        <taxon>Bacilli</taxon>
        <taxon>Bacillales</taxon>
        <taxon>Bacillaceae</taxon>
        <taxon>Bacillus</taxon>
    </lineage>
</organism>
<feature type="transmembrane region" description="Helical" evidence="10">
    <location>
        <begin position="169"/>
        <end position="190"/>
    </location>
</feature>
<dbReference type="RefSeq" id="WP_003354319.1">
    <property type="nucleotide sequence ID" value="NZ_JH414755.1"/>
</dbReference>
<evidence type="ECO:0000256" key="7">
    <source>
        <dbReference type="ARBA" id="ARBA00022989"/>
    </source>
</evidence>
<dbReference type="PANTHER" id="PTHR30012:SF0">
    <property type="entry name" value="TYPE II SECRETION SYSTEM PROTEIN F-RELATED"/>
    <property type="match status" value="1"/>
</dbReference>
<dbReference type="PRINTS" id="PR00812">
    <property type="entry name" value="BCTERIALGSPF"/>
</dbReference>
<feature type="domain" description="Type II secretion system protein GspF" evidence="11">
    <location>
        <begin position="272"/>
        <end position="393"/>
    </location>
</feature>
<evidence type="ECO:0000313" key="13">
    <source>
        <dbReference type="Proteomes" id="UP000011747"/>
    </source>
</evidence>
<dbReference type="Gene3D" id="1.20.81.30">
    <property type="entry name" value="Type II secretion system (T2SS), domain F"/>
    <property type="match status" value="2"/>
</dbReference>